<comment type="caution">
    <text evidence="3">The sequence shown here is derived from an EMBL/GenBank/DDBJ whole genome shotgun (WGS) entry which is preliminary data.</text>
</comment>
<accession>A0A428MIF6</accession>
<reference evidence="3 4" key="1">
    <citation type="submission" date="2018-12" db="EMBL/GenBank/DDBJ databases">
        <title>Sequencing of bacterial isolates from soil warming experiment in Harvard Forest, Massachusetts, USA.</title>
        <authorList>
            <person name="Deangelis K."/>
        </authorList>
    </citation>
    <scope>NUCLEOTIDE SEQUENCE [LARGE SCALE GENOMIC DNA]</scope>
    <source>
        <strain evidence="3 4">EB153</strain>
    </source>
</reference>
<dbReference type="OrthoDB" id="118089at2"/>
<name>A0A428MIF6_9BACT</name>
<dbReference type="EMBL" id="RSDW01000001">
    <property type="protein sequence ID" value="RSL16589.1"/>
    <property type="molecule type" value="Genomic_DNA"/>
</dbReference>
<evidence type="ECO:0000313" key="4">
    <source>
        <dbReference type="Proteomes" id="UP000269669"/>
    </source>
</evidence>
<organism evidence="3 4">
    <name type="scientific">Edaphobacter aggregans</name>
    <dbReference type="NCBI Taxonomy" id="570835"/>
    <lineage>
        <taxon>Bacteria</taxon>
        <taxon>Pseudomonadati</taxon>
        <taxon>Acidobacteriota</taxon>
        <taxon>Terriglobia</taxon>
        <taxon>Terriglobales</taxon>
        <taxon>Acidobacteriaceae</taxon>
        <taxon>Edaphobacter</taxon>
    </lineage>
</organism>
<feature type="compositionally biased region" description="Low complexity" evidence="1">
    <location>
        <begin position="86"/>
        <end position="105"/>
    </location>
</feature>
<evidence type="ECO:0000313" key="3">
    <source>
        <dbReference type="EMBL" id="RSL16589.1"/>
    </source>
</evidence>
<dbReference type="Proteomes" id="UP000269669">
    <property type="component" value="Unassembled WGS sequence"/>
</dbReference>
<feature type="chain" id="PRO_5019582012" evidence="2">
    <location>
        <begin position="24"/>
        <end position="298"/>
    </location>
</feature>
<sequence length="298" mass="29761">MKTPQVMKPVAMMALACTLFVGCQSKQDAAIEQAKKQAAATGQPQQVITVDKNGNTTTTTVQPPALGQTTQAVTTTVTPAASVPANTPAVAGQPALAGQPAGADQTAASNQTASAPVPGGNPVIVPADVKIPAGTPLSIRINQHLSVKTSEAGDHFDGELVEPVVGPNDHVIVPKGTPVGGIVAASHKRGHFKGQSILELRLTSMTLNGTRYPLDTSSLTRTKKGKGKRSAAIIGGGSGLGMLIGGVATGGTGLLIGGLAGAGAGTAAAGLTGNRDIDIPAESVVRFKLADDLVVQPS</sequence>
<keyword evidence="4" id="KW-1185">Reference proteome</keyword>
<dbReference type="RefSeq" id="WP_125485175.1">
    <property type="nucleotide sequence ID" value="NZ_RSDW01000001.1"/>
</dbReference>
<proteinExistence type="predicted"/>
<dbReference type="AlphaFoldDB" id="A0A428MIF6"/>
<keyword evidence="2" id="KW-0732">Signal</keyword>
<gene>
    <name evidence="3" type="ORF">EDE15_2110</name>
</gene>
<protein>
    <submittedName>
        <fullName evidence="3">Uncharacterized protein</fullName>
    </submittedName>
</protein>
<dbReference type="PROSITE" id="PS51257">
    <property type="entry name" value="PROKAR_LIPOPROTEIN"/>
    <property type="match status" value="1"/>
</dbReference>
<evidence type="ECO:0000256" key="2">
    <source>
        <dbReference type="SAM" id="SignalP"/>
    </source>
</evidence>
<feature type="region of interest" description="Disordered" evidence="1">
    <location>
        <begin position="86"/>
        <end position="119"/>
    </location>
</feature>
<evidence type="ECO:0000256" key="1">
    <source>
        <dbReference type="SAM" id="MobiDB-lite"/>
    </source>
</evidence>
<feature type="signal peptide" evidence="2">
    <location>
        <begin position="1"/>
        <end position="23"/>
    </location>
</feature>